<name>A0ACC3T8M9_LIPKO</name>
<organism evidence="1 2">
    <name type="scientific">Lipomyces kononenkoae</name>
    <name type="common">Yeast</name>
    <dbReference type="NCBI Taxonomy" id="34357"/>
    <lineage>
        <taxon>Eukaryota</taxon>
        <taxon>Fungi</taxon>
        <taxon>Dikarya</taxon>
        <taxon>Ascomycota</taxon>
        <taxon>Saccharomycotina</taxon>
        <taxon>Lipomycetes</taxon>
        <taxon>Lipomycetales</taxon>
        <taxon>Lipomycetaceae</taxon>
        <taxon>Lipomyces</taxon>
    </lineage>
</organism>
<protein>
    <submittedName>
        <fullName evidence="1">Small-subunit processome</fullName>
    </submittedName>
</protein>
<evidence type="ECO:0000313" key="2">
    <source>
        <dbReference type="Proteomes" id="UP001433508"/>
    </source>
</evidence>
<comment type="caution">
    <text evidence="1">The sequence shown here is derived from an EMBL/GenBank/DDBJ whole genome shotgun (WGS) entry which is preliminary data.</text>
</comment>
<proteinExistence type="predicted"/>
<dbReference type="EMBL" id="MU971340">
    <property type="protein sequence ID" value="KAK9240288.1"/>
    <property type="molecule type" value="Genomic_DNA"/>
</dbReference>
<reference evidence="2" key="1">
    <citation type="journal article" date="2024" name="Front. Bioeng. Biotechnol.">
        <title>Genome-scale model development and genomic sequencing of the oleaginous clade Lipomyces.</title>
        <authorList>
            <person name="Czajka J.J."/>
            <person name="Han Y."/>
            <person name="Kim J."/>
            <person name="Mondo S.J."/>
            <person name="Hofstad B.A."/>
            <person name="Robles A."/>
            <person name="Haridas S."/>
            <person name="Riley R."/>
            <person name="LaButti K."/>
            <person name="Pangilinan J."/>
            <person name="Andreopoulos W."/>
            <person name="Lipzen A."/>
            <person name="Yan J."/>
            <person name="Wang M."/>
            <person name="Ng V."/>
            <person name="Grigoriev I.V."/>
            <person name="Spatafora J.W."/>
            <person name="Magnuson J.K."/>
            <person name="Baker S.E."/>
            <person name="Pomraning K.R."/>
        </authorList>
    </citation>
    <scope>NUCLEOTIDE SEQUENCE [LARGE SCALE GENOMIC DNA]</scope>
    <source>
        <strain evidence="2">CBS 7786</strain>
    </source>
</reference>
<dbReference type="Proteomes" id="UP001433508">
    <property type="component" value="Unassembled WGS sequence"/>
</dbReference>
<gene>
    <name evidence="1" type="ORF">V1525DRAFT_353940</name>
</gene>
<accession>A0ACC3T8M9</accession>
<evidence type="ECO:0000313" key="1">
    <source>
        <dbReference type="EMBL" id="KAK9240288.1"/>
    </source>
</evidence>
<sequence>MSSLKFSVQKQQHRERAQPHARRKWGLLEKHKDYVLRARDYHAKEARIKTLREKVQSRNPDEFYHAMVSSKTDARGIKKQDRQTSVVLSLDEVKLLKTQDEGYLITLITQEKAKISRLQDRLAFIKDESVESELAKPSEDPSDLDYSDLDSDGDENRKRKPKKRLQSGKKSSNTTGKHLVFADTLEDALAHDGSLPSGAPELNSELSRMHKLLIRELADRKQRVQQLEKVLQEVQLQRQLMTNGPKKKIVKSDGSVTWKWKPQRKR</sequence>
<keyword evidence="2" id="KW-1185">Reference proteome</keyword>